<dbReference type="PROSITE" id="PS51448">
    <property type="entry name" value="P_TREFOIL_2"/>
    <property type="match status" value="1"/>
</dbReference>
<keyword evidence="7" id="KW-1185">Reference proteome</keyword>
<evidence type="ECO:0000256" key="3">
    <source>
        <dbReference type="SAM" id="MobiDB-lite"/>
    </source>
</evidence>
<keyword evidence="4" id="KW-0472">Membrane</keyword>
<feature type="transmembrane region" description="Helical" evidence="4">
    <location>
        <begin position="12"/>
        <end position="32"/>
    </location>
</feature>
<sequence>MFRCSQQPLYSTARSLLIHLLFACYILCPAIYGSNLKRAAAQGPHLGAASGQRSRLGPAPPQCDPSGSRSDCGYYGIQQAECEGKGCCWSPALAAATNVASTTTGTILTATTNTSSS</sequence>
<dbReference type="Gene3D" id="4.10.110.10">
    <property type="entry name" value="Spasmolytic Protein, domain 1"/>
    <property type="match status" value="1"/>
</dbReference>
<evidence type="ECO:0000256" key="2">
    <source>
        <dbReference type="PROSITE-ProRule" id="PRU00779"/>
    </source>
</evidence>
<protein>
    <recommendedName>
        <fullName evidence="5">P-type domain-containing protein</fullName>
    </recommendedName>
</protein>
<organism evidence="6 7">
    <name type="scientific">Astrephomene gubernaculifera</name>
    <dbReference type="NCBI Taxonomy" id="47775"/>
    <lineage>
        <taxon>Eukaryota</taxon>
        <taxon>Viridiplantae</taxon>
        <taxon>Chlorophyta</taxon>
        <taxon>core chlorophytes</taxon>
        <taxon>Chlorophyceae</taxon>
        <taxon>CS clade</taxon>
        <taxon>Chlamydomonadales</taxon>
        <taxon>Astrephomenaceae</taxon>
        <taxon>Astrephomene</taxon>
    </lineage>
</organism>
<keyword evidence="4" id="KW-1133">Transmembrane helix</keyword>
<dbReference type="InterPro" id="IPR044913">
    <property type="entry name" value="P_trefoil_dom_sf"/>
</dbReference>
<dbReference type="Proteomes" id="UP001054857">
    <property type="component" value="Unassembled WGS sequence"/>
</dbReference>
<evidence type="ECO:0000259" key="5">
    <source>
        <dbReference type="PROSITE" id="PS51448"/>
    </source>
</evidence>
<comment type="caution">
    <text evidence="2">Lacks conserved residue(s) required for the propagation of feature annotation.</text>
</comment>
<evidence type="ECO:0000313" key="6">
    <source>
        <dbReference type="EMBL" id="GFR40789.1"/>
    </source>
</evidence>
<feature type="disulfide bond" evidence="2">
    <location>
        <begin position="72"/>
        <end position="87"/>
    </location>
</feature>
<dbReference type="InterPro" id="IPR000519">
    <property type="entry name" value="P_trefoil_dom"/>
</dbReference>
<dbReference type="SUPFAM" id="SSF57492">
    <property type="entry name" value="Trefoil"/>
    <property type="match status" value="1"/>
</dbReference>
<keyword evidence="4" id="KW-0812">Transmembrane</keyword>
<feature type="region of interest" description="Disordered" evidence="3">
    <location>
        <begin position="47"/>
        <end position="69"/>
    </location>
</feature>
<dbReference type="CDD" id="cd00111">
    <property type="entry name" value="Trefoil"/>
    <property type="match status" value="1"/>
</dbReference>
<keyword evidence="1 2" id="KW-1015">Disulfide bond</keyword>
<dbReference type="SMART" id="SM00018">
    <property type="entry name" value="PD"/>
    <property type="match status" value="1"/>
</dbReference>
<proteinExistence type="predicted"/>
<feature type="non-terminal residue" evidence="6">
    <location>
        <position position="1"/>
    </location>
</feature>
<evidence type="ECO:0000256" key="4">
    <source>
        <dbReference type="SAM" id="Phobius"/>
    </source>
</evidence>
<evidence type="ECO:0000313" key="7">
    <source>
        <dbReference type="Proteomes" id="UP001054857"/>
    </source>
</evidence>
<evidence type="ECO:0000256" key="1">
    <source>
        <dbReference type="ARBA" id="ARBA00023157"/>
    </source>
</evidence>
<dbReference type="EMBL" id="BMAR01000001">
    <property type="protein sequence ID" value="GFR40789.1"/>
    <property type="molecule type" value="Genomic_DNA"/>
</dbReference>
<gene>
    <name evidence="6" type="ORF">Agub_g1405</name>
</gene>
<dbReference type="AlphaFoldDB" id="A0AAD3HGT3"/>
<name>A0AAD3HGT3_9CHLO</name>
<accession>A0AAD3HGT3</accession>
<feature type="domain" description="P-type" evidence="5">
    <location>
        <begin position="61"/>
        <end position="117"/>
    </location>
</feature>
<dbReference type="Pfam" id="PF00088">
    <property type="entry name" value="Trefoil"/>
    <property type="match status" value="1"/>
</dbReference>
<comment type="caution">
    <text evidence="6">The sequence shown here is derived from an EMBL/GenBank/DDBJ whole genome shotgun (WGS) entry which is preliminary data.</text>
</comment>
<reference evidence="6 7" key="1">
    <citation type="journal article" date="2021" name="Sci. Rep.">
        <title>Genome sequencing of the multicellular alga Astrephomene provides insights into convergent evolution of germ-soma differentiation.</title>
        <authorList>
            <person name="Yamashita S."/>
            <person name="Yamamoto K."/>
            <person name="Matsuzaki R."/>
            <person name="Suzuki S."/>
            <person name="Yamaguchi H."/>
            <person name="Hirooka S."/>
            <person name="Minakuchi Y."/>
            <person name="Miyagishima S."/>
            <person name="Kawachi M."/>
            <person name="Toyoda A."/>
            <person name="Nozaki H."/>
        </authorList>
    </citation>
    <scope>NUCLEOTIDE SEQUENCE [LARGE SCALE GENOMIC DNA]</scope>
    <source>
        <strain evidence="6 7">NIES-4017</strain>
    </source>
</reference>